<comment type="caution">
    <text evidence="2">The sequence shown here is derived from an EMBL/GenBank/DDBJ whole genome shotgun (WGS) entry which is preliminary data.</text>
</comment>
<proteinExistence type="predicted"/>
<feature type="compositionally biased region" description="Polar residues" evidence="1">
    <location>
        <begin position="108"/>
        <end position="118"/>
    </location>
</feature>
<reference evidence="2" key="1">
    <citation type="submission" date="2021-03" db="EMBL/GenBank/DDBJ databases">
        <title>Draft genome sequence of rust myrtle Austropuccinia psidii MF-1, a brazilian biotype.</title>
        <authorList>
            <person name="Quecine M.C."/>
            <person name="Pachon D.M.R."/>
            <person name="Bonatelli M.L."/>
            <person name="Correr F.H."/>
            <person name="Franceschini L.M."/>
            <person name="Leite T.F."/>
            <person name="Margarido G.R.A."/>
            <person name="Almeida C.A."/>
            <person name="Ferrarezi J.A."/>
            <person name="Labate C.A."/>
        </authorList>
    </citation>
    <scope>NUCLEOTIDE SEQUENCE</scope>
    <source>
        <strain evidence="2">MF-1</strain>
    </source>
</reference>
<dbReference type="EMBL" id="AVOT02003449">
    <property type="protein sequence ID" value="MBW0473560.1"/>
    <property type="molecule type" value="Genomic_DNA"/>
</dbReference>
<dbReference type="AlphaFoldDB" id="A0A9Q3GNR9"/>
<protein>
    <submittedName>
        <fullName evidence="2">Uncharacterized protein</fullName>
    </submittedName>
</protein>
<accession>A0A9Q3GNR9</accession>
<feature type="region of interest" description="Disordered" evidence="1">
    <location>
        <begin position="40"/>
        <end position="59"/>
    </location>
</feature>
<evidence type="ECO:0000313" key="3">
    <source>
        <dbReference type="Proteomes" id="UP000765509"/>
    </source>
</evidence>
<sequence>MIEDKAIFQSLDWGYIIPRLEILKSYIEQDLEDKVVIQKEELAKPKPQENKTRHKDEIGDEVLKQVKELTQKLQSPPQPEPQARKEGIDSVKEVLNKLKPLSEAVNPPRSNCKNNQEQ</sequence>
<name>A0A9Q3GNR9_9BASI</name>
<gene>
    <name evidence="2" type="ORF">O181_013275</name>
</gene>
<evidence type="ECO:0000256" key="1">
    <source>
        <dbReference type="SAM" id="MobiDB-lite"/>
    </source>
</evidence>
<feature type="compositionally biased region" description="Basic and acidic residues" evidence="1">
    <location>
        <begin position="82"/>
        <end position="96"/>
    </location>
</feature>
<evidence type="ECO:0000313" key="2">
    <source>
        <dbReference type="EMBL" id="MBW0473560.1"/>
    </source>
</evidence>
<keyword evidence="3" id="KW-1185">Reference proteome</keyword>
<dbReference type="Proteomes" id="UP000765509">
    <property type="component" value="Unassembled WGS sequence"/>
</dbReference>
<organism evidence="2 3">
    <name type="scientific">Austropuccinia psidii MF-1</name>
    <dbReference type="NCBI Taxonomy" id="1389203"/>
    <lineage>
        <taxon>Eukaryota</taxon>
        <taxon>Fungi</taxon>
        <taxon>Dikarya</taxon>
        <taxon>Basidiomycota</taxon>
        <taxon>Pucciniomycotina</taxon>
        <taxon>Pucciniomycetes</taxon>
        <taxon>Pucciniales</taxon>
        <taxon>Sphaerophragmiaceae</taxon>
        <taxon>Austropuccinia</taxon>
    </lineage>
</organism>
<feature type="region of interest" description="Disordered" evidence="1">
    <location>
        <begin position="66"/>
        <end position="118"/>
    </location>
</feature>